<accession>A0A7J7J0Y7</accession>
<protein>
    <submittedName>
        <fullName evidence="1">Uncharacterized protein</fullName>
    </submittedName>
</protein>
<keyword evidence="2" id="KW-1185">Reference proteome</keyword>
<dbReference type="Proteomes" id="UP000593567">
    <property type="component" value="Unassembled WGS sequence"/>
</dbReference>
<dbReference type="EMBL" id="VXIV02003241">
    <property type="protein sequence ID" value="KAF6019314.1"/>
    <property type="molecule type" value="Genomic_DNA"/>
</dbReference>
<name>A0A7J7J0Y7_BUGNE</name>
<evidence type="ECO:0000313" key="1">
    <source>
        <dbReference type="EMBL" id="KAF6019314.1"/>
    </source>
</evidence>
<proteinExistence type="predicted"/>
<organism evidence="1 2">
    <name type="scientific">Bugula neritina</name>
    <name type="common">Brown bryozoan</name>
    <name type="synonym">Sertularia neritina</name>
    <dbReference type="NCBI Taxonomy" id="10212"/>
    <lineage>
        <taxon>Eukaryota</taxon>
        <taxon>Metazoa</taxon>
        <taxon>Spiralia</taxon>
        <taxon>Lophotrochozoa</taxon>
        <taxon>Bryozoa</taxon>
        <taxon>Gymnolaemata</taxon>
        <taxon>Cheilostomatida</taxon>
        <taxon>Flustrina</taxon>
        <taxon>Buguloidea</taxon>
        <taxon>Bugulidae</taxon>
        <taxon>Bugula</taxon>
    </lineage>
</organism>
<comment type="caution">
    <text evidence="1">The sequence shown here is derived from an EMBL/GenBank/DDBJ whole genome shotgun (WGS) entry which is preliminary data.</text>
</comment>
<dbReference type="AlphaFoldDB" id="A0A7J7J0Y7"/>
<gene>
    <name evidence="1" type="ORF">EB796_022403</name>
</gene>
<reference evidence="1" key="1">
    <citation type="submission" date="2020-06" db="EMBL/GenBank/DDBJ databases">
        <title>Draft genome of Bugula neritina, a colonial animal packing powerful symbionts and potential medicines.</title>
        <authorList>
            <person name="Rayko M."/>
        </authorList>
    </citation>
    <scope>NUCLEOTIDE SEQUENCE [LARGE SCALE GENOMIC DNA]</scope>
    <source>
        <strain evidence="1">Kwan_BN1</strain>
    </source>
</reference>
<sequence length="91" mass="10031">MQARQIATDAADANNIMDVLRDSDKKGALRGGGSFKNQRELGLHLENVIFVTRCSTGGIDVLRETSFVLCARKRVTGVSRRLARDQVKAKK</sequence>
<evidence type="ECO:0000313" key="2">
    <source>
        <dbReference type="Proteomes" id="UP000593567"/>
    </source>
</evidence>